<dbReference type="GO" id="GO:0022857">
    <property type="term" value="F:transmembrane transporter activity"/>
    <property type="evidence" value="ECO:0007669"/>
    <property type="project" value="InterPro"/>
</dbReference>
<dbReference type="InterPro" id="IPR011701">
    <property type="entry name" value="MFS"/>
</dbReference>
<keyword evidence="2" id="KW-0813">Transport</keyword>
<comment type="subcellular location">
    <subcellularLocation>
        <location evidence="1">Membrane</location>
        <topology evidence="1">Multi-pass membrane protein</topology>
    </subcellularLocation>
</comment>
<evidence type="ECO:0000313" key="9">
    <source>
        <dbReference type="Proteomes" id="UP000285961"/>
    </source>
</evidence>
<dbReference type="GO" id="GO:0016020">
    <property type="term" value="C:membrane"/>
    <property type="evidence" value="ECO:0007669"/>
    <property type="project" value="UniProtKB-SubCell"/>
</dbReference>
<evidence type="ECO:0000256" key="4">
    <source>
        <dbReference type="ARBA" id="ARBA00022989"/>
    </source>
</evidence>
<dbReference type="AlphaFoldDB" id="A0A419ETF6"/>
<comment type="caution">
    <text evidence="8">The sequence shown here is derived from an EMBL/GenBank/DDBJ whole genome shotgun (WGS) entry which is preliminary data.</text>
</comment>
<feature type="transmembrane region" description="Helical" evidence="6">
    <location>
        <begin position="404"/>
        <end position="427"/>
    </location>
</feature>
<keyword evidence="3 6" id="KW-0812">Transmembrane</keyword>
<feature type="transmembrane region" description="Helical" evidence="6">
    <location>
        <begin position="380"/>
        <end position="398"/>
    </location>
</feature>
<feature type="transmembrane region" description="Helical" evidence="6">
    <location>
        <begin position="469"/>
        <end position="488"/>
    </location>
</feature>
<feature type="transmembrane region" description="Helical" evidence="6">
    <location>
        <begin position="115"/>
        <end position="137"/>
    </location>
</feature>
<feature type="transmembrane region" description="Helical" evidence="6">
    <location>
        <begin position="210"/>
        <end position="227"/>
    </location>
</feature>
<evidence type="ECO:0000259" key="7">
    <source>
        <dbReference type="PROSITE" id="PS50850"/>
    </source>
</evidence>
<evidence type="ECO:0000256" key="3">
    <source>
        <dbReference type="ARBA" id="ARBA00022692"/>
    </source>
</evidence>
<gene>
    <name evidence="8" type="ORF">C4532_15030</name>
</gene>
<evidence type="ECO:0000256" key="2">
    <source>
        <dbReference type="ARBA" id="ARBA00022448"/>
    </source>
</evidence>
<evidence type="ECO:0000256" key="1">
    <source>
        <dbReference type="ARBA" id="ARBA00004141"/>
    </source>
</evidence>
<feature type="transmembrane region" description="Helical" evidence="6">
    <location>
        <begin position="239"/>
        <end position="258"/>
    </location>
</feature>
<evidence type="ECO:0000313" key="8">
    <source>
        <dbReference type="EMBL" id="RJP67102.1"/>
    </source>
</evidence>
<feature type="transmembrane region" description="Helical" evidence="6">
    <location>
        <begin position="270"/>
        <end position="289"/>
    </location>
</feature>
<sequence>MGESLHFFTSICINETNHDAFEKCALHILALHTVDFQLAHLICFHANPFRNSKRLNDILSGTAACGRPAARMGAALQLRESSTTSFDAYCCLVTEYCRAAPEARRTAHSGMKSRILSVTFIVIATMMIGIGIIAPLMPVYAQQMGASGTWLGIIFAAFATTRMIFTPLFGRVSDRFGRKWFLLAGLVAFTVLSLAYIAASNVYQLTLVRLAHGFSSALVVPIAFAYVGDVTPPQAEGRYMSIMNLAIFIGMGIGPLMGGHLADAYGIHTAFWALFGFGVIAAALVLVLLPDVRKERSPEDGPPPAFRRILSNDLVRGLMIIRAGSAVRRAIVMAFLPVFTDYIGLTKTHMGAMISVYIVTAAIVQYPSGILADRFNRIRIVIIGEILAAVCFAFFPMVRNFSQLLAVGAVAGLVSGLSLPSVLAINTEVGRTYGMASMMGLYDAAMGFGMLFGSLTAGAVMDAAGVRAIFYYGVLIGIAGVFVFVLFARRSRNGGAIPGT</sequence>
<keyword evidence="5 6" id="KW-0472">Membrane</keyword>
<dbReference type="InterPro" id="IPR036259">
    <property type="entry name" value="MFS_trans_sf"/>
</dbReference>
<dbReference type="SUPFAM" id="SSF103473">
    <property type="entry name" value="MFS general substrate transporter"/>
    <property type="match status" value="1"/>
</dbReference>
<dbReference type="CDD" id="cd17325">
    <property type="entry name" value="MFS_MdtG_SLC18_like"/>
    <property type="match status" value="1"/>
</dbReference>
<dbReference type="Proteomes" id="UP000285961">
    <property type="component" value="Unassembled WGS sequence"/>
</dbReference>
<feature type="transmembrane region" description="Helical" evidence="6">
    <location>
        <begin position="180"/>
        <end position="198"/>
    </location>
</feature>
<keyword evidence="4 6" id="KW-1133">Transmembrane helix</keyword>
<reference evidence="8 9" key="1">
    <citation type="journal article" date="2017" name="ISME J.">
        <title>Energy and carbon metabolisms in a deep terrestrial subsurface fluid microbial community.</title>
        <authorList>
            <person name="Momper L."/>
            <person name="Jungbluth S.P."/>
            <person name="Lee M.D."/>
            <person name="Amend J.P."/>
        </authorList>
    </citation>
    <scope>NUCLEOTIDE SEQUENCE [LARGE SCALE GENOMIC DNA]</scope>
    <source>
        <strain evidence="8">SURF_17</strain>
    </source>
</reference>
<feature type="domain" description="Major facilitator superfamily (MFS) profile" evidence="7">
    <location>
        <begin position="115"/>
        <end position="492"/>
    </location>
</feature>
<feature type="transmembrane region" description="Helical" evidence="6">
    <location>
        <begin position="149"/>
        <end position="168"/>
    </location>
</feature>
<dbReference type="InterPro" id="IPR020846">
    <property type="entry name" value="MFS_dom"/>
</dbReference>
<accession>A0A419ETF6</accession>
<dbReference type="Pfam" id="PF07690">
    <property type="entry name" value="MFS_1"/>
    <property type="match status" value="2"/>
</dbReference>
<feature type="transmembrane region" description="Helical" evidence="6">
    <location>
        <begin position="439"/>
        <end position="457"/>
    </location>
</feature>
<evidence type="ECO:0000256" key="6">
    <source>
        <dbReference type="SAM" id="Phobius"/>
    </source>
</evidence>
<dbReference type="PROSITE" id="PS50850">
    <property type="entry name" value="MFS"/>
    <property type="match status" value="1"/>
</dbReference>
<protein>
    <submittedName>
        <fullName evidence="8">MFS transporter</fullName>
    </submittedName>
</protein>
<organism evidence="8 9">
    <name type="scientific">Candidatus Abyssobacteria bacterium SURF_17</name>
    <dbReference type="NCBI Taxonomy" id="2093361"/>
    <lineage>
        <taxon>Bacteria</taxon>
        <taxon>Pseudomonadati</taxon>
        <taxon>Candidatus Hydrogenedentota</taxon>
        <taxon>Candidatus Abyssobacteria</taxon>
    </lineage>
</organism>
<feature type="transmembrane region" description="Helical" evidence="6">
    <location>
        <begin position="350"/>
        <end position="368"/>
    </location>
</feature>
<dbReference type="Gene3D" id="1.20.1250.20">
    <property type="entry name" value="MFS general substrate transporter like domains"/>
    <property type="match status" value="2"/>
</dbReference>
<dbReference type="EMBL" id="QZKI01000108">
    <property type="protein sequence ID" value="RJP67102.1"/>
    <property type="molecule type" value="Genomic_DNA"/>
</dbReference>
<name>A0A419ETF6_9BACT</name>
<dbReference type="InterPro" id="IPR050930">
    <property type="entry name" value="MFS_Vesicular_Transporter"/>
</dbReference>
<dbReference type="PANTHER" id="PTHR23506:SF23">
    <property type="entry name" value="GH10249P"/>
    <property type="match status" value="1"/>
</dbReference>
<evidence type="ECO:0000256" key="5">
    <source>
        <dbReference type="ARBA" id="ARBA00023136"/>
    </source>
</evidence>
<proteinExistence type="predicted"/>
<dbReference type="PANTHER" id="PTHR23506">
    <property type="entry name" value="GH10249P"/>
    <property type="match status" value="1"/>
</dbReference>
<feature type="transmembrane region" description="Helical" evidence="6">
    <location>
        <begin position="326"/>
        <end position="344"/>
    </location>
</feature>